<evidence type="ECO:0000256" key="4">
    <source>
        <dbReference type="ARBA" id="ARBA00022692"/>
    </source>
</evidence>
<evidence type="ECO:0000256" key="3">
    <source>
        <dbReference type="ARBA" id="ARBA00022475"/>
    </source>
</evidence>
<dbReference type="GO" id="GO:0051453">
    <property type="term" value="P:regulation of intracellular pH"/>
    <property type="evidence" value="ECO:0007669"/>
    <property type="project" value="TreeGrafter"/>
</dbReference>
<dbReference type="InterPro" id="IPR038770">
    <property type="entry name" value="Na+/solute_symporter_sf"/>
</dbReference>
<dbReference type="STRING" id="357278.IV61_GL001359"/>
<keyword evidence="13" id="KW-1185">Reference proteome</keyword>
<protein>
    <recommendedName>
        <fullName evidence="11">Cation/H+ exchanger transmembrane domain-containing protein</fullName>
    </recommendedName>
</protein>
<feature type="transmembrane region" description="Helical" evidence="10">
    <location>
        <begin position="65"/>
        <end position="82"/>
    </location>
</feature>
<dbReference type="AlphaFoldDB" id="A0A0R1H0A2"/>
<proteinExistence type="predicted"/>
<evidence type="ECO:0000256" key="9">
    <source>
        <dbReference type="ARBA" id="ARBA00023201"/>
    </source>
</evidence>
<evidence type="ECO:0000256" key="6">
    <source>
        <dbReference type="ARBA" id="ARBA00023053"/>
    </source>
</evidence>
<gene>
    <name evidence="12" type="ORF">FD07_GL001118</name>
</gene>
<evidence type="ECO:0000256" key="8">
    <source>
        <dbReference type="ARBA" id="ARBA00023136"/>
    </source>
</evidence>
<feature type="transmembrane region" description="Helical" evidence="10">
    <location>
        <begin position="192"/>
        <end position="217"/>
    </location>
</feature>
<organism evidence="12 13">
    <name type="scientific">Levilactobacillus parabrevis ATCC 53295</name>
    <dbReference type="NCBI Taxonomy" id="1267003"/>
    <lineage>
        <taxon>Bacteria</taxon>
        <taxon>Bacillati</taxon>
        <taxon>Bacillota</taxon>
        <taxon>Bacilli</taxon>
        <taxon>Lactobacillales</taxon>
        <taxon>Lactobacillaceae</taxon>
        <taxon>Levilactobacillus</taxon>
    </lineage>
</organism>
<dbReference type="Proteomes" id="UP000051176">
    <property type="component" value="Unassembled WGS sequence"/>
</dbReference>
<dbReference type="Gene3D" id="1.20.1530.20">
    <property type="match status" value="1"/>
</dbReference>
<keyword evidence="2" id="KW-0813">Transport</keyword>
<comment type="subcellular location">
    <subcellularLocation>
        <location evidence="1">Cell membrane</location>
        <topology evidence="1">Multi-pass membrane protein</topology>
    </subcellularLocation>
</comment>
<keyword evidence="6" id="KW-0915">Sodium</keyword>
<evidence type="ECO:0000256" key="10">
    <source>
        <dbReference type="SAM" id="Phobius"/>
    </source>
</evidence>
<evidence type="ECO:0000256" key="1">
    <source>
        <dbReference type="ARBA" id="ARBA00004651"/>
    </source>
</evidence>
<reference evidence="12 13" key="1">
    <citation type="journal article" date="2015" name="Genome Announc.">
        <title>Expanding the biotechnology potential of lactobacilli through comparative genomics of 213 strains and associated genera.</title>
        <authorList>
            <person name="Sun Z."/>
            <person name="Harris H.M."/>
            <person name="McCann A."/>
            <person name="Guo C."/>
            <person name="Argimon S."/>
            <person name="Zhang W."/>
            <person name="Yang X."/>
            <person name="Jeffery I.B."/>
            <person name="Cooney J.C."/>
            <person name="Kagawa T.F."/>
            <person name="Liu W."/>
            <person name="Song Y."/>
            <person name="Salvetti E."/>
            <person name="Wrobel A."/>
            <person name="Rasinkangas P."/>
            <person name="Parkhill J."/>
            <person name="Rea M.C."/>
            <person name="O'Sullivan O."/>
            <person name="Ritari J."/>
            <person name="Douillard F.P."/>
            <person name="Paul Ross R."/>
            <person name="Yang R."/>
            <person name="Briner A.E."/>
            <person name="Felis G.E."/>
            <person name="de Vos W.M."/>
            <person name="Barrangou R."/>
            <person name="Klaenhammer T.R."/>
            <person name="Caufield P.W."/>
            <person name="Cui Y."/>
            <person name="Zhang H."/>
            <person name="O'Toole P.W."/>
        </authorList>
    </citation>
    <scope>NUCLEOTIDE SEQUENCE [LARGE SCALE GENOMIC DNA]</scope>
    <source>
        <strain evidence="12 13">ATCC 53295</strain>
    </source>
</reference>
<comment type="caution">
    <text evidence="12">The sequence shown here is derived from an EMBL/GenBank/DDBJ whole genome shotgun (WGS) entry which is preliminary data.</text>
</comment>
<dbReference type="GO" id="GO:0015385">
    <property type="term" value="F:sodium:proton antiporter activity"/>
    <property type="evidence" value="ECO:0007669"/>
    <property type="project" value="InterPro"/>
</dbReference>
<evidence type="ECO:0000256" key="5">
    <source>
        <dbReference type="ARBA" id="ARBA00022989"/>
    </source>
</evidence>
<evidence type="ECO:0000259" key="11">
    <source>
        <dbReference type="Pfam" id="PF00999"/>
    </source>
</evidence>
<keyword evidence="8 10" id="KW-0472">Membrane</keyword>
<feature type="transmembrane region" description="Helical" evidence="10">
    <location>
        <begin position="6"/>
        <end position="27"/>
    </location>
</feature>
<dbReference type="PANTHER" id="PTHR10110">
    <property type="entry name" value="SODIUM/HYDROGEN EXCHANGER"/>
    <property type="match status" value="1"/>
</dbReference>
<evidence type="ECO:0000256" key="2">
    <source>
        <dbReference type="ARBA" id="ARBA00022448"/>
    </source>
</evidence>
<keyword evidence="9" id="KW-0739">Sodium transport</keyword>
<keyword evidence="3" id="KW-1003">Cell membrane</keyword>
<feature type="transmembrane region" description="Helical" evidence="10">
    <location>
        <begin position="237"/>
        <end position="261"/>
    </location>
</feature>
<dbReference type="RefSeq" id="WP_235804792.1">
    <property type="nucleotide sequence ID" value="NZ_AZCZ01000029.1"/>
</dbReference>
<evidence type="ECO:0000313" key="13">
    <source>
        <dbReference type="Proteomes" id="UP000051176"/>
    </source>
</evidence>
<evidence type="ECO:0000256" key="7">
    <source>
        <dbReference type="ARBA" id="ARBA00023065"/>
    </source>
</evidence>
<feature type="transmembrane region" description="Helical" evidence="10">
    <location>
        <begin position="351"/>
        <end position="370"/>
    </location>
</feature>
<dbReference type="GO" id="GO:0015386">
    <property type="term" value="F:potassium:proton antiporter activity"/>
    <property type="evidence" value="ECO:0007669"/>
    <property type="project" value="TreeGrafter"/>
</dbReference>
<feature type="transmembrane region" description="Helical" evidence="10">
    <location>
        <begin position="39"/>
        <end position="59"/>
    </location>
</feature>
<feature type="transmembrane region" description="Helical" evidence="10">
    <location>
        <begin position="382"/>
        <end position="405"/>
    </location>
</feature>
<dbReference type="PANTHER" id="PTHR10110:SF86">
    <property type="entry name" value="SODIUM_HYDROGEN EXCHANGER 7"/>
    <property type="match status" value="1"/>
</dbReference>
<dbReference type="InterPro" id="IPR006153">
    <property type="entry name" value="Cation/H_exchanger_TM"/>
</dbReference>
<dbReference type="Pfam" id="PF00999">
    <property type="entry name" value="Na_H_Exchanger"/>
    <property type="match status" value="1"/>
</dbReference>
<feature type="transmembrane region" description="Helical" evidence="10">
    <location>
        <begin position="161"/>
        <end position="180"/>
    </location>
</feature>
<feature type="domain" description="Cation/H+ exchanger transmembrane" evidence="11">
    <location>
        <begin position="21"/>
        <end position="402"/>
    </location>
</feature>
<dbReference type="eggNOG" id="COG0025">
    <property type="taxonomic scope" value="Bacteria"/>
</dbReference>
<accession>A0A0R1H0A2</accession>
<sequence>MEKFSLWRRALFTSTFVLLITVALANLVAQWVPKISKTYFALVAGIIVALIPSLNHLVLEFENETFMIFILAPLLFFEGQVTPMVRVGRRIPSILGTAFVLAIISAVVASLGLHGIFAVSLPLALVMVAISTPTDATAFESVMTGRKISERLGNQLKMESLFNDATGLILLQAGLLWLKTSEFSFGQNVGKLLVSAIGGALVGAVLAVVFMLFRQALVRTDANVVSSQSLLYLLTPIIIYLVAEEVAVSGIIAVVVAGLVNNGEANSSRFSSPRQMYFGTQLLNFGSEILNGAVFVILGISLERIVSSQYRQMFQSLRWLWLGLAVYLLLIICRVVYAYGFIARRQWRDSWLFALGGVHGTVTLAMTFSIGGMVPARQFQQIILVETVVIIVSMLVPTILFKLLLPQDGDALSKPAILARIREEMTAVGIQRVNALDLAADVKRAVIYELRDQNNTNPLRSFLHRWRRTVSHHAAITYLQSRDQRWAMMQAFASEREFLTEQARQHVVELSLIHDIYTEVLMSEALVVDPYSRMV</sequence>
<keyword evidence="4 10" id="KW-0812">Transmembrane</keyword>
<dbReference type="GO" id="GO:0098719">
    <property type="term" value="P:sodium ion import across plasma membrane"/>
    <property type="evidence" value="ECO:0007669"/>
    <property type="project" value="TreeGrafter"/>
</dbReference>
<keyword evidence="7" id="KW-0406">Ion transport</keyword>
<feature type="transmembrane region" description="Helical" evidence="10">
    <location>
        <begin position="320"/>
        <end position="339"/>
    </location>
</feature>
<dbReference type="GO" id="GO:0005886">
    <property type="term" value="C:plasma membrane"/>
    <property type="evidence" value="ECO:0007669"/>
    <property type="project" value="UniProtKB-SubCell"/>
</dbReference>
<dbReference type="EMBL" id="AZCZ01000029">
    <property type="protein sequence ID" value="KRK36135.1"/>
    <property type="molecule type" value="Genomic_DNA"/>
</dbReference>
<name>A0A0R1H0A2_9LACO</name>
<keyword evidence="5 10" id="KW-1133">Transmembrane helix</keyword>
<feature type="transmembrane region" description="Helical" evidence="10">
    <location>
        <begin position="94"/>
        <end position="117"/>
    </location>
</feature>
<feature type="transmembrane region" description="Helical" evidence="10">
    <location>
        <begin position="282"/>
        <end position="300"/>
    </location>
</feature>
<dbReference type="InterPro" id="IPR018422">
    <property type="entry name" value="Cation/H_exchanger_CPA1"/>
</dbReference>
<dbReference type="PATRIC" id="fig|1267003.4.peg.1188"/>
<evidence type="ECO:0000313" key="12">
    <source>
        <dbReference type="EMBL" id="KRK36135.1"/>
    </source>
</evidence>